<gene>
    <name evidence="3" type="ORF">HXX76_003921</name>
</gene>
<feature type="region of interest" description="Disordered" evidence="1">
    <location>
        <begin position="150"/>
        <end position="190"/>
    </location>
</feature>
<dbReference type="InterPro" id="IPR001214">
    <property type="entry name" value="SET_dom"/>
</dbReference>
<dbReference type="SUPFAM" id="SSF82199">
    <property type="entry name" value="SET domain"/>
    <property type="match status" value="2"/>
</dbReference>
<feature type="compositionally biased region" description="Low complexity" evidence="1">
    <location>
        <begin position="157"/>
        <end position="168"/>
    </location>
</feature>
<proteinExistence type="predicted"/>
<feature type="region of interest" description="Disordered" evidence="1">
    <location>
        <begin position="106"/>
        <end position="126"/>
    </location>
</feature>
<dbReference type="SMART" id="SM00028">
    <property type="entry name" value="TPR"/>
    <property type="match status" value="7"/>
</dbReference>
<reference evidence="3" key="1">
    <citation type="journal article" date="2020" name="bioRxiv">
        <title>Comparative genomics of Chlamydomonas.</title>
        <authorList>
            <person name="Craig R.J."/>
            <person name="Hasan A.R."/>
            <person name="Ness R.W."/>
            <person name="Keightley P.D."/>
        </authorList>
    </citation>
    <scope>NUCLEOTIDE SEQUENCE</scope>
    <source>
        <strain evidence="3">SAG 7.73</strain>
    </source>
</reference>
<accession>A0A835T9F4</accession>
<dbReference type="PANTHER" id="PTHR47643:SF2">
    <property type="entry name" value="TPR DOMAIN PROTEIN (AFU_ORTHOLOGUE AFUA_5G12710)"/>
    <property type="match status" value="1"/>
</dbReference>
<feature type="compositionally biased region" description="Low complexity" evidence="1">
    <location>
        <begin position="113"/>
        <end position="124"/>
    </location>
</feature>
<sequence length="1843" mass="188207">MLEQHEQERQRTEAAGAAPGPAPGPARPRFSRQPLALLAPIRLSELRLGCVHTGKYVLCRTLVTPYKLRAVATVVTDCPPGDDGDDGSGNATAGQVMRLLVHNHPAAPMKDSGAAGHAPAAPAPAHHRLPAGTVLAIKEPYLAAPGSCPGGGGGRAAGEAAAEAEAQGSGSGRDGAGGPATSAHGDGGGAAQWQSAGNALFGSGHFVDALHAYQQGLAALQAGQAQQQQQQQEQQLVERTATLLNNSAAACLGFGAHESARAYASLALRRVPGDAGALLHLAKALDGLGRYAEAADACAAHLNALSGQARSSISLGYSAATTTDFAAGQRFLQSLRRRVAEAERGEYDEAGMAREAAASAAPRLEAHADFIGPVAVADAGEGRGRGLYTTAAVRAGQLLLAMRADVASFAADVDTGTVCHDDQAAADVAALGAANAQLKWDLPAAVLGCGRLVARLAHLHAGGQARVPPVPPAEVCGFLPTWRPAPAPAASACDVEGASRAAEAAAQADQGADEGSSGAEASTAARAFELAVQGAFGSAAEGGIHCAFELGLLKATANGSRVRVDLALLQRRCVANGFAFAQLLPPPAAPPASSPAAAGPQGEDGSPPRAGGDKAGGGGDGKPAATGLWGLASYLNHACVANAHRYFLGDFMFLRASRDLPARAELSLTYLSPALPPEERAAKLLRRGFACGCELCAEDAEWRCRRPEQAQQVAELLAALQRLCAEAPTARPHDSNTAHHPARPVVGDSAAGTDHDPGWRAALFGPASRLARALQACGDLRAAAQAQELALCSLCHLSGAEAEGAEAAAGAKAAADGAEPNGAGAESAATGISAGGDATAAPAGAAPAAAPAGEVAAVAAAAGAAAAAVGKARVVSPEAAVQPMFADAMQRALLHNVLGGTPLTDDSRAVPLAVQHEQARRRMAEKWRAAGTGTVPQAWPQALGSVRPRFSRQPLARLAPIRLSELRLGCVHTGKYVLCRTLVTPYKLRAVATVVTDCCPGRGGGLEAGACQRRLSVYNLATKEVPGTSADVSRHCLPAGTVLAIKEPYYRLGSADSQPFLRVDSPMDMLVVTDPRHPLVAGTPWARHVAEAAAEAAKDVKVGGGSGGSASAPPLLLTSGDTHAAAAAAGADDEAAQWQSAGNALFGSGHFVDALHAYQQGLAALQQQQQQQPEQQQDAAVVKRTAILLNNSAAACLGFGAHESARAYAQLALRREPGNAKALMRLAKALDGLGRYSEAAAAWEAHLAAASYQPGSSPAAAGQRFLQSLRRRAAEAERGEYDEAGMAREAAASAAPRLEAHADFIGPVAVADAGEGRGRGLYTTAAVRAGQLLLAMRADAVCYMEEVQSFMPQFTSTPGVINSPTQSQLNRDLPISVLGCRRFAARLAHLHAGDRHRLPPVPPAEVCGFAPTWQSATAAGAGAAGAAAGARTAAELSAEPGAGAGVEATIGATGEAATATAGACGGELAVVECGIAAQHAGWAVARGLLEITPEGYVCVDAELLERISSTNAFTPDPLPEVKMVDANASSGGSESGRDRLKALEAKQLFAGTGLWSLASFINHACSGNATRYFLGDFMLARASLDLPAGAEVTFSYTDPLLPLRERAQALRKHGFVCGCELCREDLEWRGRHPDRARRVDALSAAFAQDLAPAALSTAGRGAGARQLAGRLRGLLDDMGEALRGRAWRTALVWPSSALAMLLRSCGDYRGALAAYDTTLAATTRFPTTDSASADDSSGAGTGGGAGTASAAAAPTARTLTAAFGGGGGRHYLTPAAIQTAVNMAATWAEMAGAGGRVQRQAARQQAQRWEATARGIWSVFYGSQELFEARFKGPLRLIQTGSV</sequence>
<name>A0A835T9F4_CHLIN</name>
<dbReference type="Proteomes" id="UP000650467">
    <property type="component" value="Unassembled WGS sequence"/>
</dbReference>
<feature type="compositionally biased region" description="Gly residues" evidence="1">
    <location>
        <begin position="169"/>
        <end position="178"/>
    </location>
</feature>
<dbReference type="InterPro" id="IPR019734">
    <property type="entry name" value="TPR_rpt"/>
</dbReference>
<dbReference type="EMBL" id="JAEHOC010000006">
    <property type="protein sequence ID" value="KAG2441068.1"/>
    <property type="molecule type" value="Genomic_DNA"/>
</dbReference>
<organism evidence="3 4">
    <name type="scientific">Chlamydomonas incerta</name>
    <dbReference type="NCBI Taxonomy" id="51695"/>
    <lineage>
        <taxon>Eukaryota</taxon>
        <taxon>Viridiplantae</taxon>
        <taxon>Chlorophyta</taxon>
        <taxon>core chlorophytes</taxon>
        <taxon>Chlorophyceae</taxon>
        <taxon>CS clade</taxon>
        <taxon>Chlamydomonadales</taxon>
        <taxon>Chlamydomonadaceae</taxon>
        <taxon>Chlamydomonas</taxon>
    </lineage>
</organism>
<dbReference type="PANTHER" id="PTHR47643">
    <property type="entry name" value="TPR DOMAIN PROTEIN (AFU_ORTHOLOGUE AFUA_5G12710)"/>
    <property type="match status" value="1"/>
</dbReference>
<dbReference type="InterPro" id="IPR046341">
    <property type="entry name" value="SET_dom_sf"/>
</dbReference>
<dbReference type="PROSITE" id="PS50280">
    <property type="entry name" value="SET"/>
    <property type="match status" value="1"/>
</dbReference>
<dbReference type="InterPro" id="IPR011990">
    <property type="entry name" value="TPR-like_helical_dom_sf"/>
</dbReference>
<protein>
    <recommendedName>
        <fullName evidence="2">SET domain-containing protein</fullName>
    </recommendedName>
</protein>
<dbReference type="Gene3D" id="2.170.270.10">
    <property type="entry name" value="SET domain"/>
    <property type="match status" value="2"/>
</dbReference>
<dbReference type="OrthoDB" id="5945798at2759"/>
<feature type="region of interest" description="Disordered" evidence="1">
    <location>
        <begin position="1727"/>
        <end position="1751"/>
    </location>
</feature>
<dbReference type="Gene3D" id="1.25.40.10">
    <property type="entry name" value="Tetratricopeptide repeat domain"/>
    <property type="match status" value="2"/>
</dbReference>
<feature type="domain" description="SET" evidence="2">
    <location>
        <begin position="1306"/>
        <end position="1597"/>
    </location>
</feature>
<evidence type="ECO:0000256" key="1">
    <source>
        <dbReference type="SAM" id="MobiDB-lite"/>
    </source>
</evidence>
<evidence type="ECO:0000313" key="3">
    <source>
        <dbReference type="EMBL" id="KAG2441068.1"/>
    </source>
</evidence>
<keyword evidence="4" id="KW-1185">Reference proteome</keyword>
<dbReference type="SUPFAM" id="SSF48452">
    <property type="entry name" value="TPR-like"/>
    <property type="match status" value="2"/>
</dbReference>
<comment type="caution">
    <text evidence="3">The sequence shown here is derived from an EMBL/GenBank/DDBJ whole genome shotgun (WGS) entry which is preliminary data.</text>
</comment>
<feature type="compositionally biased region" description="Basic and acidic residues" evidence="1">
    <location>
        <begin position="1"/>
        <end position="12"/>
    </location>
</feature>
<feature type="region of interest" description="Disordered" evidence="1">
    <location>
        <begin position="1"/>
        <end position="30"/>
    </location>
</feature>
<dbReference type="InterPro" id="IPR053209">
    <property type="entry name" value="Gramillin-biosynth_MTr"/>
</dbReference>
<evidence type="ECO:0000259" key="2">
    <source>
        <dbReference type="PROSITE" id="PS50280"/>
    </source>
</evidence>
<evidence type="ECO:0000313" key="4">
    <source>
        <dbReference type="Proteomes" id="UP000650467"/>
    </source>
</evidence>
<feature type="region of interest" description="Disordered" evidence="1">
    <location>
        <begin position="589"/>
        <end position="619"/>
    </location>
</feature>
<dbReference type="CDD" id="cd20071">
    <property type="entry name" value="SET_SMYD"/>
    <property type="match status" value="2"/>
</dbReference>
<feature type="compositionally biased region" description="Low complexity" evidence="1">
    <location>
        <begin position="1727"/>
        <end position="1738"/>
    </location>
</feature>